<organism evidence="9 10">
    <name type="scientific">Pinctada imbricata</name>
    <name type="common">Atlantic pearl-oyster</name>
    <name type="synonym">Pinctada martensii</name>
    <dbReference type="NCBI Taxonomy" id="66713"/>
    <lineage>
        <taxon>Eukaryota</taxon>
        <taxon>Metazoa</taxon>
        <taxon>Spiralia</taxon>
        <taxon>Lophotrochozoa</taxon>
        <taxon>Mollusca</taxon>
        <taxon>Bivalvia</taxon>
        <taxon>Autobranchia</taxon>
        <taxon>Pteriomorphia</taxon>
        <taxon>Pterioida</taxon>
        <taxon>Pterioidea</taxon>
        <taxon>Pteriidae</taxon>
        <taxon>Pinctada</taxon>
    </lineage>
</organism>
<dbReference type="SUPFAM" id="SSF57845">
    <property type="entry name" value="B-box zinc-binding domain"/>
    <property type="match status" value="1"/>
</dbReference>
<feature type="compositionally biased region" description="Polar residues" evidence="6">
    <location>
        <begin position="1"/>
        <end position="14"/>
    </location>
</feature>
<dbReference type="Gene3D" id="3.30.160.60">
    <property type="entry name" value="Classic Zinc Finger"/>
    <property type="match status" value="1"/>
</dbReference>
<dbReference type="SMART" id="SM00336">
    <property type="entry name" value="BBOX"/>
    <property type="match status" value="2"/>
</dbReference>
<dbReference type="SMART" id="SM00184">
    <property type="entry name" value="RING"/>
    <property type="match status" value="1"/>
</dbReference>
<dbReference type="PANTHER" id="PTHR25462:SF296">
    <property type="entry name" value="MEIOTIC P26, ISOFORM F"/>
    <property type="match status" value="1"/>
</dbReference>
<evidence type="ECO:0000256" key="1">
    <source>
        <dbReference type="ARBA" id="ARBA00022723"/>
    </source>
</evidence>
<evidence type="ECO:0000256" key="4">
    <source>
        <dbReference type="PROSITE-ProRule" id="PRU00024"/>
    </source>
</evidence>
<dbReference type="Gene3D" id="2.120.10.30">
    <property type="entry name" value="TolB, C-terminal domain"/>
    <property type="match status" value="1"/>
</dbReference>
<dbReference type="InterPro" id="IPR047153">
    <property type="entry name" value="TRIM45/56/19-like"/>
</dbReference>
<evidence type="ECO:0000256" key="5">
    <source>
        <dbReference type="SAM" id="Coils"/>
    </source>
</evidence>
<dbReference type="InterPro" id="IPR001841">
    <property type="entry name" value="Znf_RING"/>
</dbReference>
<feature type="region of interest" description="Disordered" evidence="6">
    <location>
        <begin position="1"/>
        <end position="34"/>
    </location>
</feature>
<evidence type="ECO:0000259" key="8">
    <source>
        <dbReference type="PROSITE" id="PS50119"/>
    </source>
</evidence>
<protein>
    <submittedName>
        <fullName evidence="9">Uncharacterized protein</fullName>
    </submittedName>
</protein>
<keyword evidence="5" id="KW-0175">Coiled coil</keyword>
<feature type="domain" description="B box-type" evidence="8">
    <location>
        <begin position="166"/>
        <end position="207"/>
    </location>
</feature>
<feature type="domain" description="RING-type" evidence="7">
    <location>
        <begin position="41"/>
        <end position="84"/>
    </location>
</feature>
<keyword evidence="2 4" id="KW-0863">Zinc-finger</keyword>
<keyword evidence="1" id="KW-0479">Metal-binding</keyword>
<name>A0AA88Y526_PINIB</name>
<dbReference type="PANTHER" id="PTHR25462">
    <property type="entry name" value="BONUS, ISOFORM C-RELATED"/>
    <property type="match status" value="1"/>
</dbReference>
<evidence type="ECO:0000256" key="6">
    <source>
        <dbReference type="SAM" id="MobiDB-lite"/>
    </source>
</evidence>
<dbReference type="Pfam" id="PF00643">
    <property type="entry name" value="zf-B_box"/>
    <property type="match status" value="1"/>
</dbReference>
<dbReference type="PROSITE" id="PS50089">
    <property type="entry name" value="ZF_RING_2"/>
    <property type="match status" value="1"/>
</dbReference>
<sequence length="642" mass="72219">MATSRISGVSSRQPSRPESKSKNEKTARKAPSSTEPQKMRCSQCLEQFKDPRLLNCYHTFCCDCLKIHLDASDNKESLQCPLCKSETKLPDDGVNGIQRNYYVNSSDNNEAVKCDVCGEKTKAEYSCLDCAQNYCAFCLKFHSKLQGTKDHRVATVDESGSRKVKMSMALCKEHVKQELSYFCDTCQDLICIDCNMTTHKTHECQSLVEASEKFKQILSSAINKSEQQEVLTGLQDVKKKLKQKANQGSDKNDKLLETIEKQARHFCDLVNDVKAELISQVMEQVGSTVNGVKEETADLDRQIISFQALIQFSELLLAQAEAVDITMHGAKVADKIEKIKRKDEEHDEEREPSDESKSFEFEKYELVKDEIKEMFGKLIDQNEKEEGKVAEFACKDQEGIITAIAPCDDETAWICFGNEGILQRYSLRGKCLNTIEVGHKVDDMLKMGEDLYLSCNAKQKIILYNGTFSTFTRSKLCARGLAQSANQDFVIVALTEKDVFFNCSDDPSASLIKVNTDGKQKKIQGQNETKYPARIASSENGNIVISDWIELQITITDSEGNYLHRFKGDRKNDFIPRGVCCGTGNTIYVIDSETHSVLKLDSEAKFMKKVETVENCWSIAKDQSGKLWIGSQDGTVTVLEDK</sequence>
<dbReference type="InterPro" id="IPR011042">
    <property type="entry name" value="6-blade_b-propeller_TolB-like"/>
</dbReference>
<feature type="coiled-coil region" evidence="5">
    <location>
        <begin position="224"/>
        <end position="258"/>
    </location>
</feature>
<evidence type="ECO:0000256" key="2">
    <source>
        <dbReference type="ARBA" id="ARBA00022771"/>
    </source>
</evidence>
<dbReference type="SUPFAM" id="SSF101898">
    <property type="entry name" value="NHL repeat"/>
    <property type="match status" value="1"/>
</dbReference>
<dbReference type="InterPro" id="IPR017907">
    <property type="entry name" value="Znf_RING_CS"/>
</dbReference>
<reference evidence="9" key="1">
    <citation type="submission" date="2019-08" db="EMBL/GenBank/DDBJ databases">
        <title>The improved chromosome-level genome for the pearl oyster Pinctada fucata martensii using PacBio sequencing and Hi-C.</title>
        <authorList>
            <person name="Zheng Z."/>
        </authorList>
    </citation>
    <scope>NUCLEOTIDE SEQUENCE</scope>
    <source>
        <strain evidence="9">ZZ-2019</strain>
        <tissue evidence="9">Adductor muscle</tissue>
    </source>
</reference>
<accession>A0AA88Y526</accession>
<comment type="caution">
    <text evidence="9">The sequence shown here is derived from an EMBL/GenBank/DDBJ whole genome shotgun (WGS) entry which is preliminary data.</text>
</comment>
<feature type="compositionally biased region" description="Basic and acidic residues" evidence="6">
    <location>
        <begin position="15"/>
        <end position="27"/>
    </location>
</feature>
<feature type="domain" description="B box-type" evidence="8">
    <location>
        <begin position="109"/>
        <end position="156"/>
    </location>
</feature>
<dbReference type="EMBL" id="VSWD01000008">
    <property type="protein sequence ID" value="KAK3094466.1"/>
    <property type="molecule type" value="Genomic_DNA"/>
</dbReference>
<dbReference type="SUPFAM" id="SSF57850">
    <property type="entry name" value="RING/U-box"/>
    <property type="match status" value="1"/>
</dbReference>
<proteinExistence type="predicted"/>
<keyword evidence="10" id="KW-1185">Reference proteome</keyword>
<dbReference type="AlphaFoldDB" id="A0AA88Y526"/>
<dbReference type="InterPro" id="IPR013083">
    <property type="entry name" value="Znf_RING/FYVE/PHD"/>
</dbReference>
<evidence type="ECO:0000313" key="9">
    <source>
        <dbReference type="EMBL" id="KAK3094466.1"/>
    </source>
</evidence>
<gene>
    <name evidence="9" type="ORF">FSP39_002094</name>
</gene>
<dbReference type="Pfam" id="PF00097">
    <property type="entry name" value="zf-C3HC4"/>
    <property type="match status" value="1"/>
</dbReference>
<dbReference type="GO" id="GO:0008270">
    <property type="term" value="F:zinc ion binding"/>
    <property type="evidence" value="ECO:0007669"/>
    <property type="project" value="UniProtKB-KW"/>
</dbReference>
<evidence type="ECO:0000313" key="10">
    <source>
        <dbReference type="Proteomes" id="UP001186944"/>
    </source>
</evidence>
<dbReference type="CDD" id="cd19756">
    <property type="entry name" value="Bbox2"/>
    <property type="match status" value="1"/>
</dbReference>
<evidence type="ECO:0000259" key="7">
    <source>
        <dbReference type="PROSITE" id="PS50089"/>
    </source>
</evidence>
<evidence type="ECO:0000256" key="3">
    <source>
        <dbReference type="ARBA" id="ARBA00022833"/>
    </source>
</evidence>
<dbReference type="InterPro" id="IPR018957">
    <property type="entry name" value="Znf_C3HC4_RING-type"/>
</dbReference>
<dbReference type="InterPro" id="IPR000315">
    <property type="entry name" value="Znf_B-box"/>
</dbReference>
<keyword evidence="3" id="KW-0862">Zinc</keyword>
<dbReference type="Gene3D" id="4.10.830.40">
    <property type="match status" value="1"/>
</dbReference>
<dbReference type="PROSITE" id="PS50119">
    <property type="entry name" value="ZF_BBOX"/>
    <property type="match status" value="2"/>
</dbReference>
<dbReference type="PROSITE" id="PS00518">
    <property type="entry name" value="ZF_RING_1"/>
    <property type="match status" value="1"/>
</dbReference>
<dbReference type="Gene3D" id="3.30.40.10">
    <property type="entry name" value="Zinc/RING finger domain, C3HC4 (zinc finger)"/>
    <property type="match status" value="1"/>
</dbReference>
<dbReference type="Proteomes" id="UP001186944">
    <property type="component" value="Unassembled WGS sequence"/>
</dbReference>